<evidence type="ECO:0000256" key="1">
    <source>
        <dbReference type="SAM" id="MobiDB-lite"/>
    </source>
</evidence>
<protein>
    <submittedName>
        <fullName evidence="2">Uncharacterized protein</fullName>
    </submittedName>
</protein>
<dbReference type="AlphaFoldDB" id="A0A074YQU8"/>
<dbReference type="OrthoDB" id="3902776at2759"/>
<dbReference type="InParanoid" id="A0A074YQU8"/>
<dbReference type="Proteomes" id="UP000030641">
    <property type="component" value="Unassembled WGS sequence"/>
</dbReference>
<keyword evidence="3" id="KW-1185">Reference proteome</keyword>
<accession>A0A074YQU8</accession>
<dbReference type="GeneID" id="25362756"/>
<feature type="region of interest" description="Disordered" evidence="1">
    <location>
        <begin position="1"/>
        <end position="22"/>
    </location>
</feature>
<feature type="region of interest" description="Disordered" evidence="1">
    <location>
        <begin position="112"/>
        <end position="142"/>
    </location>
</feature>
<evidence type="ECO:0000313" key="3">
    <source>
        <dbReference type="Proteomes" id="UP000030641"/>
    </source>
</evidence>
<sequence length="489" mass="55494">MDMQRPSPSPQSQDEGEGDENSSCLQMALSYDVDPLLEWLARFDDVTDEDEAIMPVSSLPAPPEMVPMTLPLSGLPNKWLGINLPATGNITDSLAERIHLDKHVEKMKKWMGKRSQQLERVKKGEHRANKPPTPSGRATSSRLPHHFRTNVARNARDLLANNFFASSVQGFMDLPLEGRLAFYGAKLLAPDMISIPDSSTIATSLSTHCISTLVDPHARSFLAISTLNLLSPKHCKLWREASRYFWLKNSFIINITHISTILDRLPYRVKAFVGTLHITLDFLHDLDFSASSEDVLARQAHTLQTQSQGLRRLVKECYSMSSLRLRIQCSWPNAQLRGQEKGVCSCRDRSCSTCVKYSTLDSLLQHRVEYLLWLFYASLKCPQHTVAIDIEHTNLQGGIDISTTPIDYTQLEEVGRAVHEARRPRQRRHQLEKAGEVIVERYNGPFSEPSNQYAQMRMSRFVDSMMAENAVVDETFGDKYLAFKETYQR</sequence>
<name>A0A074YQU8_AURSE</name>
<feature type="compositionally biased region" description="Basic and acidic residues" evidence="1">
    <location>
        <begin position="116"/>
        <end position="128"/>
    </location>
</feature>
<organism evidence="2 3">
    <name type="scientific">Aureobasidium subglaciale (strain EXF-2481)</name>
    <name type="common">Aureobasidium pullulans var. subglaciale</name>
    <dbReference type="NCBI Taxonomy" id="1043005"/>
    <lineage>
        <taxon>Eukaryota</taxon>
        <taxon>Fungi</taxon>
        <taxon>Dikarya</taxon>
        <taxon>Ascomycota</taxon>
        <taxon>Pezizomycotina</taxon>
        <taxon>Dothideomycetes</taxon>
        <taxon>Dothideomycetidae</taxon>
        <taxon>Dothideales</taxon>
        <taxon>Saccotheciaceae</taxon>
        <taxon>Aureobasidium</taxon>
    </lineage>
</organism>
<proteinExistence type="predicted"/>
<dbReference type="HOGENOM" id="CLU_586568_0_0_1"/>
<dbReference type="EMBL" id="KL584749">
    <property type="protein sequence ID" value="KER00051.1"/>
    <property type="molecule type" value="Genomic_DNA"/>
</dbReference>
<dbReference type="RefSeq" id="XP_013348546.1">
    <property type="nucleotide sequence ID" value="XM_013493092.1"/>
</dbReference>
<gene>
    <name evidence="2" type="ORF">AUEXF2481DRAFT_24411</name>
</gene>
<evidence type="ECO:0000313" key="2">
    <source>
        <dbReference type="EMBL" id="KER00051.1"/>
    </source>
</evidence>
<reference evidence="2 3" key="1">
    <citation type="journal article" date="2014" name="BMC Genomics">
        <title>Genome sequencing of four Aureobasidium pullulans varieties: biotechnological potential, stress tolerance, and description of new species.</title>
        <authorList>
            <person name="Gostin Ar C."/>
            <person name="Ohm R.A."/>
            <person name="Kogej T."/>
            <person name="Sonjak S."/>
            <person name="Turk M."/>
            <person name="Zajc J."/>
            <person name="Zalar P."/>
            <person name="Grube M."/>
            <person name="Sun H."/>
            <person name="Han J."/>
            <person name="Sharma A."/>
            <person name="Chiniquy J."/>
            <person name="Ngan C.Y."/>
            <person name="Lipzen A."/>
            <person name="Barry K."/>
            <person name="Grigoriev I.V."/>
            <person name="Gunde-Cimerman N."/>
        </authorList>
    </citation>
    <scope>NUCLEOTIDE SEQUENCE [LARGE SCALE GENOMIC DNA]</scope>
    <source>
        <strain evidence="2 3">EXF-2481</strain>
    </source>
</reference>